<accession>A0A382DKA0</accession>
<gene>
    <name evidence="1" type="ORF">METZ01_LOCUS190995</name>
</gene>
<organism evidence="1">
    <name type="scientific">marine metagenome</name>
    <dbReference type="NCBI Taxonomy" id="408172"/>
    <lineage>
        <taxon>unclassified sequences</taxon>
        <taxon>metagenomes</taxon>
        <taxon>ecological metagenomes</taxon>
    </lineage>
</organism>
<feature type="non-terminal residue" evidence="1">
    <location>
        <position position="69"/>
    </location>
</feature>
<proteinExistence type="predicted"/>
<evidence type="ECO:0000313" key="1">
    <source>
        <dbReference type="EMBL" id="SVB38141.1"/>
    </source>
</evidence>
<dbReference type="Gene3D" id="2.30.110.10">
    <property type="entry name" value="Electron Transport, Fmn-binding Protein, Chain A"/>
    <property type="match status" value="1"/>
</dbReference>
<dbReference type="EMBL" id="UINC01039528">
    <property type="protein sequence ID" value="SVB38141.1"/>
    <property type="molecule type" value="Genomic_DNA"/>
</dbReference>
<evidence type="ECO:0008006" key="2">
    <source>
        <dbReference type="Google" id="ProtNLM"/>
    </source>
</evidence>
<dbReference type="InterPro" id="IPR012349">
    <property type="entry name" value="Split_barrel_FMN-bd"/>
</dbReference>
<dbReference type="GO" id="GO:0016491">
    <property type="term" value="F:oxidoreductase activity"/>
    <property type="evidence" value="ECO:0007669"/>
    <property type="project" value="InterPro"/>
</dbReference>
<dbReference type="InterPro" id="IPR004378">
    <property type="entry name" value="F420H2_quin_Rdtase"/>
</dbReference>
<reference evidence="1" key="1">
    <citation type="submission" date="2018-05" db="EMBL/GenBank/DDBJ databases">
        <authorList>
            <person name="Lanie J.A."/>
            <person name="Ng W.-L."/>
            <person name="Kazmierczak K.M."/>
            <person name="Andrzejewski T.M."/>
            <person name="Davidsen T.M."/>
            <person name="Wayne K.J."/>
            <person name="Tettelin H."/>
            <person name="Glass J.I."/>
            <person name="Rusch D."/>
            <person name="Podicherti R."/>
            <person name="Tsui H.-C.T."/>
            <person name="Winkler M.E."/>
        </authorList>
    </citation>
    <scope>NUCLEOTIDE SEQUENCE</scope>
</reference>
<dbReference type="Pfam" id="PF04075">
    <property type="entry name" value="F420H2_quin_red"/>
    <property type="match status" value="1"/>
</dbReference>
<name>A0A382DKA0_9ZZZZ</name>
<protein>
    <recommendedName>
        <fullName evidence="2">DUF385 domain-containing protein</fullName>
    </recommendedName>
</protein>
<feature type="non-terminal residue" evidence="1">
    <location>
        <position position="1"/>
    </location>
</feature>
<dbReference type="AlphaFoldDB" id="A0A382DKA0"/>
<sequence>MCEIDKNIIGLLRHDMVVDITTRGRKTSLARRIEIWAHYLQGRILLASRPGHRSWYANLIDNPEFTFHI</sequence>